<comment type="catalytic activity">
    <reaction evidence="2">
        <text>Endonucleolytic cleavage of RNA, removing 5'-extranucleotides from tRNA precursor.</text>
        <dbReference type="EC" id="3.1.26.5"/>
    </reaction>
</comment>
<protein>
    <recommendedName>
        <fullName evidence="2">Ribonuclease P protein component 2</fullName>
        <shortName evidence="2">RNase P component 2</shortName>
        <ecNumber evidence="2">3.1.26.5</ecNumber>
    </recommendedName>
    <alternativeName>
        <fullName evidence="2">Pop5</fullName>
    </alternativeName>
</protein>
<dbReference type="EMBL" id="JBHSXN010000002">
    <property type="protein sequence ID" value="MFC6953675.1"/>
    <property type="molecule type" value="Genomic_DNA"/>
</dbReference>
<dbReference type="InterPro" id="IPR038085">
    <property type="entry name" value="Rnp2-like_sf"/>
</dbReference>
<proteinExistence type="inferred from homology"/>
<dbReference type="EC" id="3.1.26.5" evidence="2"/>
<keyword evidence="4" id="KW-1185">Reference proteome</keyword>
<dbReference type="PANTHER" id="PTHR15441:SF2">
    <property type="entry name" value="RIBONUCLEASE P_MRP PROTEIN SUBUNIT POP5"/>
    <property type="match status" value="1"/>
</dbReference>
<comment type="caution">
    <text evidence="3">The sequence shown here is derived from an EMBL/GenBank/DDBJ whole genome shotgun (WGS) entry which is preliminary data.</text>
</comment>
<accession>A0ABD5VHM4</accession>
<dbReference type="GO" id="GO:0005737">
    <property type="term" value="C:cytoplasm"/>
    <property type="evidence" value="ECO:0007669"/>
    <property type="project" value="UniProtKB-SubCell"/>
</dbReference>
<evidence type="ECO:0000256" key="2">
    <source>
        <dbReference type="HAMAP-Rule" id="MF_00755"/>
    </source>
</evidence>
<dbReference type="GO" id="GO:0001682">
    <property type="term" value="P:tRNA 5'-leader removal"/>
    <property type="evidence" value="ECO:0007669"/>
    <property type="project" value="UniProtKB-UniRule"/>
</dbReference>
<name>A0ABD5VHM4_9EURY</name>
<keyword evidence="2" id="KW-0540">Nuclease</keyword>
<comment type="similarity">
    <text evidence="2">Belongs to the eukaryotic/archaeal RNase P protein component 2 family.</text>
</comment>
<dbReference type="HAMAP" id="MF_00755">
    <property type="entry name" value="RNase_P_2"/>
    <property type="match status" value="1"/>
</dbReference>
<evidence type="ECO:0000313" key="3">
    <source>
        <dbReference type="EMBL" id="MFC6953675.1"/>
    </source>
</evidence>
<dbReference type="GO" id="GO:0030677">
    <property type="term" value="C:ribonuclease P complex"/>
    <property type="evidence" value="ECO:0007669"/>
    <property type="project" value="UniProtKB-UniRule"/>
</dbReference>
<dbReference type="Gene3D" id="3.30.70.3250">
    <property type="entry name" value="Ribonuclease P, Pop5 subunit"/>
    <property type="match status" value="1"/>
</dbReference>
<comment type="subcellular location">
    <subcellularLocation>
        <location evidence="2">Cytoplasm</location>
    </subcellularLocation>
</comment>
<sequence length="159" mass="17453">MKHLPKHLRPKWRYVAVALEADPDVSLSRGAFQRELWYAAQNLLGDAGSADADGTVVRFQFRNGDGSAVVRARRGHVEDLRAALACIESVDDATVAVTVRGVSGTIRACEEKFIPAATERPDRREVAFADGRRNAIVRGDRVAMDVDGERVYATSEDVE</sequence>
<dbReference type="PANTHER" id="PTHR15441">
    <property type="entry name" value="RIBONUCLEASE P PROTEIN SUBUNIT P14"/>
    <property type="match status" value="1"/>
</dbReference>
<reference evidence="3 4" key="1">
    <citation type="journal article" date="2019" name="Int. J. Syst. Evol. Microbiol.">
        <title>The Global Catalogue of Microorganisms (GCM) 10K type strain sequencing project: providing services to taxonomists for standard genome sequencing and annotation.</title>
        <authorList>
            <consortium name="The Broad Institute Genomics Platform"/>
            <consortium name="The Broad Institute Genome Sequencing Center for Infectious Disease"/>
            <person name="Wu L."/>
            <person name="Ma J."/>
        </authorList>
    </citation>
    <scope>NUCLEOTIDE SEQUENCE [LARGE SCALE GENOMIC DNA]</scope>
    <source>
        <strain evidence="3 4">GX26</strain>
    </source>
</reference>
<dbReference type="AlphaFoldDB" id="A0ABD5VHM4"/>
<keyword evidence="2" id="KW-0963">Cytoplasm</keyword>
<dbReference type="GO" id="GO:0004526">
    <property type="term" value="F:ribonuclease P activity"/>
    <property type="evidence" value="ECO:0007669"/>
    <property type="project" value="UniProtKB-UniRule"/>
</dbReference>
<dbReference type="Pfam" id="PF01900">
    <property type="entry name" value="RNase_P_Rpp14"/>
    <property type="match status" value="1"/>
</dbReference>
<evidence type="ECO:0000313" key="4">
    <source>
        <dbReference type="Proteomes" id="UP001596395"/>
    </source>
</evidence>
<comment type="subunit">
    <text evidence="2">Consists of a catalytic RNA component and at least 4-5 protein subunits.</text>
</comment>
<dbReference type="Proteomes" id="UP001596395">
    <property type="component" value="Unassembled WGS sequence"/>
</dbReference>
<keyword evidence="2" id="KW-0255">Endonuclease</keyword>
<keyword evidence="2" id="KW-0378">Hydrolase</keyword>
<gene>
    <name evidence="2" type="primary">rnp2</name>
    <name evidence="3" type="ORF">ACFQGB_12450</name>
</gene>
<dbReference type="InterPro" id="IPR002759">
    <property type="entry name" value="Pop5/Rpp14/Rnp2-like"/>
</dbReference>
<comment type="function">
    <text evidence="2">Part of ribonuclease P, a protein complex that generates mature tRNA molecules by cleaving their 5'-ends.</text>
</comment>
<organism evidence="3 4">
    <name type="scientific">Halorubellus litoreus</name>
    <dbReference type="NCBI Taxonomy" id="755308"/>
    <lineage>
        <taxon>Archaea</taxon>
        <taxon>Methanobacteriati</taxon>
        <taxon>Methanobacteriota</taxon>
        <taxon>Stenosarchaea group</taxon>
        <taxon>Halobacteria</taxon>
        <taxon>Halobacteriales</taxon>
        <taxon>Halorubellaceae</taxon>
        <taxon>Halorubellus</taxon>
    </lineage>
</organism>
<evidence type="ECO:0000256" key="1">
    <source>
        <dbReference type="ARBA" id="ARBA00022694"/>
    </source>
</evidence>
<dbReference type="RefSeq" id="WP_336350630.1">
    <property type="nucleotide sequence ID" value="NZ_JAZAQL010000002.1"/>
</dbReference>
<keyword evidence="1 2" id="KW-0819">tRNA processing</keyword>
<dbReference type="SUPFAM" id="SSF160350">
    <property type="entry name" value="Rnp2-like"/>
    <property type="match status" value="1"/>
</dbReference>